<reference evidence="3 4" key="1">
    <citation type="submission" date="2020-10" db="EMBL/GenBank/DDBJ databases">
        <title>Aquamicrobium zhengzhouensis sp. nov., a exopolysaccharide producing bacterium isolated from farmland soil.</title>
        <authorList>
            <person name="Wang X."/>
        </authorList>
    </citation>
    <scope>NUCLEOTIDE SEQUENCE [LARGE SCALE GENOMIC DNA]</scope>
    <source>
        <strain evidence="4">cd-1</strain>
    </source>
</reference>
<comment type="caution">
    <text evidence="3">The sequence shown here is derived from an EMBL/GenBank/DDBJ whole genome shotgun (WGS) entry which is preliminary data.</text>
</comment>
<dbReference type="PANTHER" id="PTHR33376">
    <property type="match status" value="1"/>
</dbReference>
<dbReference type="CDD" id="cd13665">
    <property type="entry name" value="PBP2_TRAP_Dctp3_4"/>
    <property type="match status" value="1"/>
</dbReference>
<feature type="signal peptide" evidence="2">
    <location>
        <begin position="1"/>
        <end position="21"/>
    </location>
</feature>
<gene>
    <name evidence="3" type="ORF">IOD40_04285</name>
</gene>
<dbReference type="Pfam" id="PF03480">
    <property type="entry name" value="DctP"/>
    <property type="match status" value="1"/>
</dbReference>
<dbReference type="Proteomes" id="UP000601789">
    <property type="component" value="Unassembled WGS sequence"/>
</dbReference>
<evidence type="ECO:0000256" key="1">
    <source>
        <dbReference type="ARBA" id="ARBA00022729"/>
    </source>
</evidence>
<sequence length="338" mass="37186">MKLKSLLASVAVAALATTAQAAEVELSLSHWVGAQHPLQPGGMEPWVESIREASEGRIEITIFPAQQLGAAADHYDMARDGVVDIAFINPGYQPGRFPIIAAGEIPFTISNANAGSRAFDEWYREYAADEMKDVHFCITHLHDPGTLHGVNGPIQVPDDLKGKSIRPAHGTMARMLNHIGAASVFAGAAEMRELLARGAAEMSASPWGSIFTFGAQDLTKHHLDMPFYVTTFAFVFNKGVYEGLSPENRKVIDDHCNPESAEKMAAKWVENEAKGRQRMIDEGHTLYKPTDDEVQLWMEAASPLRNEWKETVNKAGGDADAIWQRLEDTLAKYDSRVK</sequence>
<organism evidence="3 4">
    <name type="scientific">Aquamicrobium zhengzhouense</name>
    <dbReference type="NCBI Taxonomy" id="2781738"/>
    <lineage>
        <taxon>Bacteria</taxon>
        <taxon>Pseudomonadati</taxon>
        <taxon>Pseudomonadota</taxon>
        <taxon>Alphaproteobacteria</taxon>
        <taxon>Hyphomicrobiales</taxon>
        <taxon>Phyllobacteriaceae</taxon>
        <taxon>Aquamicrobium</taxon>
    </lineage>
</organism>
<keyword evidence="1 2" id="KW-0732">Signal</keyword>
<keyword evidence="4" id="KW-1185">Reference proteome</keyword>
<dbReference type="RefSeq" id="WP_198474677.1">
    <property type="nucleotide sequence ID" value="NZ_JADGMQ010000002.1"/>
</dbReference>
<evidence type="ECO:0000313" key="3">
    <source>
        <dbReference type="EMBL" id="MBI1619882.1"/>
    </source>
</evidence>
<evidence type="ECO:0000256" key="2">
    <source>
        <dbReference type="SAM" id="SignalP"/>
    </source>
</evidence>
<dbReference type="NCBIfam" id="NF037995">
    <property type="entry name" value="TRAP_S1"/>
    <property type="match status" value="1"/>
</dbReference>
<accession>A0ABS0S9G0</accession>
<proteinExistence type="predicted"/>
<name>A0ABS0S9G0_9HYPH</name>
<evidence type="ECO:0000313" key="4">
    <source>
        <dbReference type="Proteomes" id="UP000601789"/>
    </source>
</evidence>
<dbReference type="InterPro" id="IPR038404">
    <property type="entry name" value="TRAP_DctP_sf"/>
</dbReference>
<feature type="chain" id="PRO_5045756210" evidence="2">
    <location>
        <begin position="22"/>
        <end position="338"/>
    </location>
</feature>
<protein>
    <submittedName>
        <fullName evidence="3">TRAP transporter substrate-binding protein</fullName>
    </submittedName>
</protein>
<dbReference type="InterPro" id="IPR018389">
    <property type="entry name" value="DctP_fam"/>
</dbReference>
<dbReference type="EMBL" id="JADGMQ010000002">
    <property type="protein sequence ID" value="MBI1619882.1"/>
    <property type="molecule type" value="Genomic_DNA"/>
</dbReference>
<dbReference type="Gene3D" id="3.40.190.170">
    <property type="entry name" value="Bacterial extracellular solute-binding protein, family 7"/>
    <property type="match status" value="1"/>
</dbReference>
<dbReference type="PANTHER" id="PTHR33376:SF15">
    <property type="entry name" value="BLL6794 PROTEIN"/>
    <property type="match status" value="1"/>
</dbReference>